<dbReference type="EMBL" id="CM031825">
    <property type="protein sequence ID" value="KAG6730902.1"/>
    <property type="molecule type" value="Genomic_DNA"/>
</dbReference>
<accession>A0A922G1T3</accession>
<dbReference type="GO" id="GO:0003852">
    <property type="term" value="F:2-isopropylmalate synthase activity"/>
    <property type="evidence" value="ECO:0007669"/>
    <property type="project" value="UniProtKB-EC"/>
</dbReference>
<dbReference type="AlphaFoldDB" id="A0A922G1T3"/>
<dbReference type="Pfam" id="PF08502">
    <property type="entry name" value="LeuA_dimer"/>
    <property type="match status" value="1"/>
</dbReference>
<evidence type="ECO:0000256" key="7">
    <source>
        <dbReference type="ARBA" id="ARBA00023304"/>
    </source>
</evidence>
<gene>
    <name evidence="9" type="ORF">I3842_01G103200</name>
</gene>
<comment type="caution">
    <text evidence="9">The sequence shown here is derived from an EMBL/GenBank/DDBJ whole genome shotgun (WGS) entry which is preliminary data.</text>
</comment>
<dbReference type="PANTHER" id="PTHR10277">
    <property type="entry name" value="HOMOCITRATE SYNTHASE-RELATED"/>
    <property type="match status" value="1"/>
</dbReference>
<evidence type="ECO:0000259" key="8">
    <source>
        <dbReference type="SMART" id="SM00917"/>
    </source>
</evidence>
<organism evidence="9 10">
    <name type="scientific">Carya illinoinensis</name>
    <name type="common">Pecan</name>
    <dbReference type="NCBI Taxonomy" id="32201"/>
    <lineage>
        <taxon>Eukaryota</taxon>
        <taxon>Viridiplantae</taxon>
        <taxon>Streptophyta</taxon>
        <taxon>Embryophyta</taxon>
        <taxon>Tracheophyta</taxon>
        <taxon>Spermatophyta</taxon>
        <taxon>Magnoliopsida</taxon>
        <taxon>eudicotyledons</taxon>
        <taxon>Gunneridae</taxon>
        <taxon>Pentapetalae</taxon>
        <taxon>rosids</taxon>
        <taxon>fabids</taxon>
        <taxon>Fagales</taxon>
        <taxon>Juglandaceae</taxon>
        <taxon>Carya</taxon>
    </lineage>
</organism>
<evidence type="ECO:0000256" key="4">
    <source>
        <dbReference type="ARBA" id="ARBA00022605"/>
    </source>
</evidence>
<dbReference type="EC" id="2.3.3.13" evidence="2"/>
<evidence type="ECO:0000256" key="5">
    <source>
        <dbReference type="ARBA" id="ARBA00022679"/>
    </source>
</evidence>
<evidence type="ECO:0000313" key="9">
    <source>
        <dbReference type="EMBL" id="KAG6730902.1"/>
    </source>
</evidence>
<keyword evidence="7" id="KW-0100">Branched-chain amino acid biosynthesis</keyword>
<dbReference type="InterPro" id="IPR054691">
    <property type="entry name" value="LeuA/HCS_post-cat"/>
</dbReference>
<keyword evidence="4" id="KW-0028">Amino-acid biosynthesis</keyword>
<dbReference type="GO" id="GO:0046872">
    <property type="term" value="F:metal ion binding"/>
    <property type="evidence" value="ECO:0007669"/>
    <property type="project" value="UniProtKB-KW"/>
</dbReference>
<feature type="domain" description="2-isopropylmalate synthase LeuA allosteric (dimerisation)" evidence="8">
    <location>
        <begin position="92"/>
        <end position="237"/>
    </location>
</feature>
<keyword evidence="6" id="KW-0479">Metal-binding</keyword>
<protein>
    <recommendedName>
        <fullName evidence="2">2-isopropylmalate synthase</fullName>
        <ecNumber evidence="2">2.3.3.13</ecNumber>
    </recommendedName>
</protein>
<evidence type="ECO:0000313" key="10">
    <source>
        <dbReference type="Proteomes" id="UP000811246"/>
    </source>
</evidence>
<comment type="similarity">
    <text evidence="1">Belongs to the alpha-IPM synthase/homocitrate synthase family. LeuA type 1 subfamily.</text>
</comment>
<dbReference type="SMART" id="SM00917">
    <property type="entry name" value="LeuA_dimer"/>
    <property type="match status" value="1"/>
</dbReference>
<dbReference type="InterPro" id="IPR013709">
    <property type="entry name" value="2-isopropylmalate_synth_dimer"/>
</dbReference>
<keyword evidence="5" id="KW-0808">Transferase</keyword>
<proteinExistence type="inferred from homology"/>
<evidence type="ECO:0000256" key="2">
    <source>
        <dbReference type="ARBA" id="ARBA00012973"/>
    </source>
</evidence>
<name>A0A922G1T3_CARIL</name>
<keyword evidence="3" id="KW-0432">Leucine biosynthesis</keyword>
<dbReference type="FunFam" id="3.30.160.270:FF:000004">
    <property type="entry name" value="2-isopropylmalate synthase B"/>
    <property type="match status" value="1"/>
</dbReference>
<sequence>MGLLSQGEVTLGNVFLSDYTCDGMLKHKGTYEIIAPEDIGFERSNEAGIVLGKLSGRHALKKRLEELGYELDNEQLEGIFWRFKAVADQKKRVTDADLRALVSDEVFQPELVWKLQDLQVTCGTLGLSTATVKLIDANGREHVACSVGKGPVDSAYKAVDLIVKEPVTVLEYSLTAVTEGIDAIATTRVLIRGDNSRTTTHAHTGEAVHRTFSGIGTGMDIVVSSVKAYIGALIKMLLGFKEKKSRDNAAAERTAISA</sequence>
<dbReference type="PANTHER" id="PTHR10277:SF9">
    <property type="entry name" value="2-ISOPROPYLMALATE SYNTHASE 1, CHLOROPLASTIC-RELATED"/>
    <property type="match status" value="1"/>
</dbReference>
<evidence type="ECO:0000256" key="6">
    <source>
        <dbReference type="ARBA" id="ARBA00022723"/>
    </source>
</evidence>
<dbReference type="GO" id="GO:0009507">
    <property type="term" value="C:chloroplast"/>
    <property type="evidence" value="ECO:0007669"/>
    <property type="project" value="TreeGrafter"/>
</dbReference>
<evidence type="ECO:0000256" key="3">
    <source>
        <dbReference type="ARBA" id="ARBA00022430"/>
    </source>
</evidence>
<dbReference type="GO" id="GO:0009098">
    <property type="term" value="P:L-leucine biosynthetic process"/>
    <property type="evidence" value="ECO:0007669"/>
    <property type="project" value="UniProtKB-KW"/>
</dbReference>
<evidence type="ECO:0000256" key="1">
    <source>
        <dbReference type="ARBA" id="ARBA00009396"/>
    </source>
</evidence>
<dbReference type="Pfam" id="PF22617">
    <property type="entry name" value="HCS_D2"/>
    <property type="match status" value="1"/>
</dbReference>
<reference evidence="9" key="1">
    <citation type="submission" date="2021-01" db="EMBL/GenBank/DDBJ databases">
        <authorList>
            <person name="Lovell J.T."/>
            <person name="Bentley N."/>
            <person name="Bhattarai G."/>
            <person name="Jenkins J.W."/>
            <person name="Sreedasyam A."/>
            <person name="Alarcon Y."/>
            <person name="Bock C."/>
            <person name="Boston L."/>
            <person name="Carlson J."/>
            <person name="Cervantes K."/>
            <person name="Clermont K."/>
            <person name="Krom N."/>
            <person name="Kubenka K."/>
            <person name="Mamidi S."/>
            <person name="Mattison C."/>
            <person name="Monteros M."/>
            <person name="Pisani C."/>
            <person name="Plott C."/>
            <person name="Rajasekar S."/>
            <person name="Rhein H.S."/>
            <person name="Rohla C."/>
            <person name="Song M."/>
            <person name="Hilaire R.S."/>
            <person name="Shu S."/>
            <person name="Wells L."/>
            <person name="Wang X."/>
            <person name="Webber J."/>
            <person name="Heerema R.J."/>
            <person name="Klein P."/>
            <person name="Conner P."/>
            <person name="Grauke L."/>
            <person name="Grimwood J."/>
            <person name="Schmutz J."/>
            <person name="Randall J.J."/>
        </authorList>
    </citation>
    <scope>NUCLEOTIDE SEQUENCE</scope>
    <source>
        <tissue evidence="9">Leaf</tissue>
    </source>
</reference>
<dbReference type="InterPro" id="IPR050073">
    <property type="entry name" value="2-IPM_HCS-like"/>
</dbReference>
<dbReference type="Proteomes" id="UP000811246">
    <property type="component" value="Chromosome 1"/>
</dbReference>